<accession>A0A1G5NJ61</accession>
<keyword evidence="3" id="KW-1185">Reference proteome</keyword>
<protein>
    <submittedName>
        <fullName evidence="2">Uncharacterized protein</fullName>
    </submittedName>
</protein>
<evidence type="ECO:0000313" key="2">
    <source>
        <dbReference type="EMBL" id="SCZ37214.1"/>
    </source>
</evidence>
<evidence type="ECO:0000256" key="1">
    <source>
        <dbReference type="SAM" id="MobiDB-lite"/>
    </source>
</evidence>
<dbReference type="EMBL" id="FMVW01000004">
    <property type="protein sequence ID" value="SCZ37214.1"/>
    <property type="molecule type" value="Genomic_DNA"/>
</dbReference>
<evidence type="ECO:0000313" key="3">
    <source>
        <dbReference type="Proteomes" id="UP000199347"/>
    </source>
</evidence>
<dbReference type="AlphaFoldDB" id="A0A1G5NJ61"/>
<reference evidence="2 3" key="1">
    <citation type="submission" date="2016-10" db="EMBL/GenBank/DDBJ databases">
        <authorList>
            <person name="de Groot N.N."/>
        </authorList>
    </citation>
    <scope>NUCLEOTIDE SEQUENCE [LARGE SCALE GENOMIC DNA]</scope>
    <source>
        <strain evidence="2 3">DSM 2698</strain>
    </source>
</reference>
<organism evidence="2 3">
    <name type="scientific">Afifella marina DSM 2698</name>
    <dbReference type="NCBI Taxonomy" id="1120955"/>
    <lineage>
        <taxon>Bacteria</taxon>
        <taxon>Pseudomonadati</taxon>
        <taxon>Pseudomonadota</taxon>
        <taxon>Alphaproteobacteria</taxon>
        <taxon>Hyphomicrobiales</taxon>
        <taxon>Afifellaceae</taxon>
        <taxon>Afifella</taxon>
    </lineage>
</organism>
<dbReference type="Proteomes" id="UP000199347">
    <property type="component" value="Unassembled WGS sequence"/>
</dbReference>
<sequence>MATVTIPQIVAEWIHVVPRLSRTATRLSDDAAAATARGSTLGDDNSDPQANGTEIYSEPQNLPTAISSIMNHAQKRSNFHPASSPPEDLYERYNDYITEVDDTPFFHLEKHDYVKQTFYSKDYNKLIDQVVSLYDSVSAGDQEKLKEDITDMAKSVFGESKSEQWRNLFSQSTIDFSNLSRPRVFIYYTTLYMRHEEDGKSEVNEQEYMVHRTEYAVLSDLIHAYANELASLDKTSVDDWLDDSTTPEKEDAALCFK</sequence>
<gene>
    <name evidence="2" type="ORF">SAMN03080610_02125</name>
</gene>
<proteinExistence type="predicted"/>
<name>A0A1G5NJ61_AFIMA</name>
<dbReference type="OrthoDB" id="5917976at2"/>
<feature type="region of interest" description="Disordered" evidence="1">
    <location>
        <begin position="35"/>
        <end position="54"/>
    </location>
</feature>
<dbReference type="RefSeq" id="WP_092812393.1">
    <property type="nucleotide sequence ID" value="NZ_FMVW01000004.1"/>
</dbReference>